<dbReference type="Gene3D" id="1.10.486.10">
    <property type="entry name" value="PCRA, domain 4"/>
    <property type="match status" value="1"/>
</dbReference>
<dbReference type="PANTHER" id="PTHR11070:SF2">
    <property type="entry name" value="ATP-DEPENDENT DNA HELICASE SRS2"/>
    <property type="match status" value="1"/>
</dbReference>
<evidence type="ECO:0000256" key="5">
    <source>
        <dbReference type="ARBA" id="ARBA00022840"/>
    </source>
</evidence>
<dbReference type="InterPro" id="IPR014016">
    <property type="entry name" value="UvrD-like_ATP-bd"/>
</dbReference>
<keyword evidence="6" id="KW-0238">DNA-binding</keyword>
<dbReference type="GO" id="GO:0033202">
    <property type="term" value="C:DNA helicase complex"/>
    <property type="evidence" value="ECO:0007669"/>
    <property type="project" value="TreeGrafter"/>
</dbReference>
<evidence type="ECO:0000256" key="3">
    <source>
        <dbReference type="ARBA" id="ARBA00022801"/>
    </source>
</evidence>
<dbReference type="AlphaFoldDB" id="A0AA37K919"/>
<dbReference type="Gene3D" id="1.10.10.160">
    <property type="match status" value="1"/>
</dbReference>
<evidence type="ECO:0000256" key="9">
    <source>
        <dbReference type="ARBA" id="ARBA00034808"/>
    </source>
</evidence>
<dbReference type="GO" id="GO:0003677">
    <property type="term" value="F:DNA binding"/>
    <property type="evidence" value="ECO:0007669"/>
    <property type="project" value="UniProtKB-KW"/>
</dbReference>
<organism evidence="15 16">
    <name type="scientific">Parabacteroides merdae</name>
    <dbReference type="NCBI Taxonomy" id="46503"/>
    <lineage>
        <taxon>Bacteria</taxon>
        <taxon>Pseudomonadati</taxon>
        <taxon>Bacteroidota</taxon>
        <taxon>Bacteroidia</taxon>
        <taxon>Bacteroidales</taxon>
        <taxon>Tannerellaceae</taxon>
        <taxon>Parabacteroides</taxon>
    </lineage>
</organism>
<comment type="catalytic activity">
    <reaction evidence="8">
        <text>Couples ATP hydrolysis with the unwinding of duplex DNA by translocating in the 3'-5' direction.</text>
        <dbReference type="EC" id="5.6.2.4"/>
    </reaction>
</comment>
<dbReference type="GO" id="GO:0043138">
    <property type="term" value="F:3'-5' DNA helicase activity"/>
    <property type="evidence" value="ECO:0007669"/>
    <property type="project" value="UniProtKB-EC"/>
</dbReference>
<protein>
    <recommendedName>
        <fullName evidence="9">DNA 3'-5' helicase</fullName>
        <ecNumber evidence="9">5.6.2.4</ecNumber>
    </recommendedName>
    <alternativeName>
        <fullName evidence="10">DNA 3'-5' helicase II</fullName>
    </alternativeName>
</protein>
<comment type="catalytic activity">
    <reaction evidence="11">
        <text>ATP + H2O = ADP + phosphate + H(+)</text>
        <dbReference type="Rhea" id="RHEA:13065"/>
        <dbReference type="ChEBI" id="CHEBI:15377"/>
        <dbReference type="ChEBI" id="CHEBI:15378"/>
        <dbReference type="ChEBI" id="CHEBI:30616"/>
        <dbReference type="ChEBI" id="CHEBI:43474"/>
        <dbReference type="ChEBI" id="CHEBI:456216"/>
        <dbReference type="EC" id="5.6.2.4"/>
    </reaction>
</comment>
<evidence type="ECO:0000256" key="7">
    <source>
        <dbReference type="ARBA" id="ARBA00023235"/>
    </source>
</evidence>
<dbReference type="Pfam" id="PF00580">
    <property type="entry name" value="UvrD-helicase"/>
    <property type="match status" value="1"/>
</dbReference>
<dbReference type="SUPFAM" id="SSF52540">
    <property type="entry name" value="P-loop containing nucleoside triphosphate hydrolases"/>
    <property type="match status" value="1"/>
</dbReference>
<evidence type="ECO:0000259" key="13">
    <source>
        <dbReference type="PROSITE" id="PS51198"/>
    </source>
</evidence>
<proteinExistence type="inferred from homology"/>
<dbReference type="GO" id="GO:0000725">
    <property type="term" value="P:recombinational repair"/>
    <property type="evidence" value="ECO:0007669"/>
    <property type="project" value="TreeGrafter"/>
</dbReference>
<feature type="binding site" evidence="12">
    <location>
        <begin position="27"/>
        <end position="34"/>
    </location>
    <ligand>
        <name>ATP</name>
        <dbReference type="ChEBI" id="CHEBI:30616"/>
    </ligand>
</feature>
<gene>
    <name evidence="15" type="primary">pcrA</name>
    <name evidence="15" type="ORF">CE91St3_33200</name>
</gene>
<dbReference type="GO" id="GO:0005829">
    <property type="term" value="C:cytosol"/>
    <property type="evidence" value="ECO:0007669"/>
    <property type="project" value="TreeGrafter"/>
</dbReference>
<evidence type="ECO:0000256" key="4">
    <source>
        <dbReference type="ARBA" id="ARBA00022806"/>
    </source>
</evidence>
<evidence type="ECO:0000259" key="14">
    <source>
        <dbReference type="PROSITE" id="PS51217"/>
    </source>
</evidence>
<evidence type="ECO:0000256" key="1">
    <source>
        <dbReference type="ARBA" id="ARBA00009922"/>
    </source>
</evidence>
<dbReference type="EC" id="5.6.2.4" evidence="9"/>
<dbReference type="InterPro" id="IPR014017">
    <property type="entry name" value="DNA_helicase_UvrD-like_C"/>
</dbReference>
<dbReference type="Pfam" id="PF13361">
    <property type="entry name" value="UvrD_C"/>
    <property type="match status" value="1"/>
</dbReference>
<dbReference type="GO" id="GO:0016787">
    <property type="term" value="F:hydrolase activity"/>
    <property type="evidence" value="ECO:0007669"/>
    <property type="project" value="UniProtKB-UniRule"/>
</dbReference>
<name>A0AA37K919_9BACT</name>
<evidence type="ECO:0000256" key="8">
    <source>
        <dbReference type="ARBA" id="ARBA00034617"/>
    </source>
</evidence>
<accession>A0AA37K919</accession>
<sequence length="810" mass="91909">MSRILESLNDRQREAVQATEGYFRIIAGAGSGKTKTLTHRFAYLVQEIGVPSNRILCVTFTNKAAAEMRGRVKQLLGENITDEYICTFHSFCVKVLRREIQRLGYQQTFSILDMTDQKSLIKEVFEEMGLSSNDGITAKDALKHIEMCKTGEGWEHVVKLLVAPNDPVIPAEAEVKDRILLNYLTLQRKNLSLDFNDLISFTLYLLQTNHQVLDTWSNAFSYIMVDETQDNSRRQWAMLELLAKACRNLFVVGDPDQAIYSFRGARPEGLVKFDKVFSPCTTIVLDQNYRSTPTILGAANDIIVHNRLRVKKELYTDNVDPGSPIEWIHADNDKNESLYVASKVQSLLENGAKSDDIAVLFRVSALSRSVEQAFIQNGIKYQVFGGMRFFERKEIKDVMAYLTMAETPDNDMAFLRTYNYPSRKLGKAFINRIKELAKADGSSYFAALLKHYGSVKEVTRSGAAEYIKLANQIQGLKGGSISDLATYILDQTGIMKELRESEDTERLDNVVELQNSILSYENEHKDDEDFSLKTYLQDISLYTNVDAKDKEDSIKLMTIHQSKGLEFPYVFLIGCNEGVMPNQRCVSETRREGLEEERRLAYVAVTRAKLQLFITENEGQFYGGGNRVPSRFIFEIDSKRIQHNGYVPEYLAEMTRKIIQNEGLEFDSNGDYDVLTIGTRVKHPAFGDGTIEKVESSRNEYLIRMDRTDSLMHIRMDYKGLTVITDAPKDDNTTDCLPADEPESQPTEEVVEPTAPALMWKAGDEVIHPLFGLGKIMEVNPDSREYSIYVNQGGFTISVDFNFDGLRAKS</sequence>
<dbReference type="Gene3D" id="3.40.50.300">
    <property type="entry name" value="P-loop containing nucleotide triphosphate hydrolases"/>
    <property type="match status" value="2"/>
</dbReference>
<reference evidence="15" key="1">
    <citation type="submission" date="2022-01" db="EMBL/GenBank/DDBJ databases">
        <title>Novel bile acid biosynthetic pathways are enriched in the microbiome of centenarians.</title>
        <authorList>
            <person name="Sato Y."/>
            <person name="Atarashi K."/>
            <person name="Plichta R.D."/>
            <person name="Arai Y."/>
            <person name="Sasajima S."/>
            <person name="Kearney M.S."/>
            <person name="Suda W."/>
            <person name="Takeshita K."/>
            <person name="Sasaki T."/>
            <person name="Okamoto S."/>
            <person name="Skelly N.A."/>
            <person name="Okamura Y."/>
            <person name="Vlamakis H."/>
            <person name="Li Y."/>
            <person name="Tanoue T."/>
            <person name="Takei H."/>
            <person name="Nittono H."/>
            <person name="Narushima S."/>
            <person name="Irie J."/>
            <person name="Itoh H."/>
            <person name="Moriya K."/>
            <person name="Sugiura Y."/>
            <person name="Suematsu M."/>
            <person name="Moritoki N."/>
            <person name="Shibata S."/>
            <person name="Littman R.D."/>
            <person name="Fischbach A.M."/>
            <person name="Uwamino Y."/>
            <person name="Inoue T."/>
            <person name="Honda A."/>
            <person name="Hattori M."/>
            <person name="Murai T."/>
            <person name="Xavier J.R."/>
            <person name="Hirose N."/>
            <person name="Honda K."/>
        </authorList>
    </citation>
    <scope>NUCLEOTIDE SEQUENCE</scope>
    <source>
        <strain evidence="15">CE91-St3</strain>
    </source>
</reference>
<keyword evidence="2 12" id="KW-0547">Nucleotide-binding</keyword>
<feature type="domain" description="UvrD-like helicase C-terminal" evidence="14">
    <location>
        <begin position="293"/>
        <end position="564"/>
    </location>
</feature>
<evidence type="ECO:0000256" key="2">
    <source>
        <dbReference type="ARBA" id="ARBA00022741"/>
    </source>
</evidence>
<comment type="similarity">
    <text evidence="1">Belongs to the helicase family. UvrD subfamily.</text>
</comment>
<evidence type="ECO:0000313" key="16">
    <source>
        <dbReference type="Proteomes" id="UP001055114"/>
    </source>
</evidence>
<keyword evidence="5 12" id="KW-0067">ATP-binding</keyword>
<dbReference type="RefSeq" id="WP_244064001.1">
    <property type="nucleotide sequence ID" value="NZ_BQNZ01000003.1"/>
</dbReference>
<dbReference type="CDD" id="cd17932">
    <property type="entry name" value="DEXQc_UvrD"/>
    <property type="match status" value="1"/>
</dbReference>
<keyword evidence="3 12" id="KW-0378">Hydrolase</keyword>
<evidence type="ECO:0000313" key="15">
    <source>
        <dbReference type="EMBL" id="GKH73457.1"/>
    </source>
</evidence>
<evidence type="ECO:0000256" key="6">
    <source>
        <dbReference type="ARBA" id="ARBA00023125"/>
    </source>
</evidence>
<dbReference type="PANTHER" id="PTHR11070">
    <property type="entry name" value="UVRD / RECB / PCRA DNA HELICASE FAMILY MEMBER"/>
    <property type="match status" value="1"/>
</dbReference>
<dbReference type="Proteomes" id="UP001055114">
    <property type="component" value="Unassembled WGS sequence"/>
</dbReference>
<dbReference type="InterPro" id="IPR000212">
    <property type="entry name" value="DNA_helicase_UvrD/REP"/>
</dbReference>
<evidence type="ECO:0000256" key="11">
    <source>
        <dbReference type="ARBA" id="ARBA00048988"/>
    </source>
</evidence>
<keyword evidence="7" id="KW-0413">Isomerase</keyword>
<evidence type="ECO:0000256" key="12">
    <source>
        <dbReference type="PROSITE-ProRule" id="PRU00560"/>
    </source>
</evidence>
<dbReference type="GO" id="GO:0005524">
    <property type="term" value="F:ATP binding"/>
    <property type="evidence" value="ECO:0007669"/>
    <property type="project" value="UniProtKB-UniRule"/>
</dbReference>
<evidence type="ECO:0000256" key="10">
    <source>
        <dbReference type="ARBA" id="ARBA00034923"/>
    </source>
</evidence>
<dbReference type="PROSITE" id="PS51217">
    <property type="entry name" value="UVRD_HELICASE_CTER"/>
    <property type="match status" value="1"/>
</dbReference>
<comment type="caution">
    <text evidence="15">The sequence shown here is derived from an EMBL/GenBank/DDBJ whole genome shotgun (WGS) entry which is preliminary data.</text>
</comment>
<dbReference type="EMBL" id="BQNZ01000003">
    <property type="protein sequence ID" value="GKH73457.1"/>
    <property type="molecule type" value="Genomic_DNA"/>
</dbReference>
<keyword evidence="4 12" id="KW-0347">Helicase</keyword>
<dbReference type="InterPro" id="IPR027417">
    <property type="entry name" value="P-loop_NTPase"/>
</dbReference>
<dbReference type="PROSITE" id="PS51198">
    <property type="entry name" value="UVRD_HELICASE_ATP_BIND"/>
    <property type="match status" value="1"/>
</dbReference>
<feature type="domain" description="UvrD-like helicase ATP-binding" evidence="13">
    <location>
        <begin position="6"/>
        <end position="292"/>
    </location>
</feature>
<dbReference type="InterPro" id="IPR013986">
    <property type="entry name" value="DExx_box_DNA_helicase_dom_sf"/>
</dbReference>